<keyword evidence="1" id="KW-0479">Metal-binding</keyword>
<gene>
    <name evidence="4" type="ORF">C41B8_14440</name>
</gene>
<name>A0A084IIJ9_SALHC</name>
<dbReference type="InterPro" id="IPR050582">
    <property type="entry name" value="HAD-like_SerB"/>
</dbReference>
<evidence type="ECO:0000256" key="1">
    <source>
        <dbReference type="ARBA" id="ARBA00022723"/>
    </source>
</evidence>
<sequence length="230" mass="25032">MRGRRSQHSEADMRLVIFDIDGTLVPSPSSEARFARYLWQIRALGPRQLLAFAWFTLRYLPRFGKHVMQKNKAYLSGHDYGYIVDTARRFVADVLVPTLHAPAVERLKAHQAAGDTVVLLSGTPQFLADALGEALGVEFCVGAACSTESGRFTSAPPRRHPYGPTKIDAAETLASQARLPLAEAVAFGDSINDAYLFRVVGEAVAVAPDRKLSAEAAGAGWEVLDRHAKA</sequence>
<dbReference type="Pfam" id="PF12710">
    <property type="entry name" value="HAD"/>
    <property type="match status" value="1"/>
</dbReference>
<dbReference type="InterPro" id="IPR036412">
    <property type="entry name" value="HAD-like_sf"/>
</dbReference>
<proteinExistence type="predicted"/>
<comment type="caution">
    <text evidence="4">The sequence shown here is derived from an EMBL/GenBank/DDBJ whole genome shotgun (WGS) entry which is preliminary data.</text>
</comment>
<reference evidence="4 5" key="1">
    <citation type="submission" date="2013-03" db="EMBL/GenBank/DDBJ databases">
        <title>Salinisphaera hydrothermalis C41B8 Genome Sequencing.</title>
        <authorList>
            <person name="Li C."/>
            <person name="Lai Q."/>
            <person name="Shao Z."/>
        </authorList>
    </citation>
    <scope>NUCLEOTIDE SEQUENCE [LARGE SCALE GENOMIC DNA]</scope>
    <source>
        <strain evidence="4 5">C41B8</strain>
    </source>
</reference>
<dbReference type="GO" id="GO:0046872">
    <property type="term" value="F:metal ion binding"/>
    <property type="evidence" value="ECO:0007669"/>
    <property type="project" value="UniProtKB-KW"/>
</dbReference>
<dbReference type="EMBL" id="APNK01000027">
    <property type="protein sequence ID" value="KEZ76533.1"/>
    <property type="molecule type" value="Genomic_DNA"/>
</dbReference>
<dbReference type="InterPro" id="IPR006385">
    <property type="entry name" value="HAD_hydro_SerB1"/>
</dbReference>
<dbReference type="NCBIfam" id="TIGR01490">
    <property type="entry name" value="HAD-SF-IB-hyp1"/>
    <property type="match status" value="1"/>
</dbReference>
<dbReference type="InterPro" id="IPR023214">
    <property type="entry name" value="HAD_sf"/>
</dbReference>
<evidence type="ECO:0000256" key="3">
    <source>
        <dbReference type="ARBA" id="ARBA00022842"/>
    </source>
</evidence>
<dbReference type="NCBIfam" id="TIGR01488">
    <property type="entry name" value="HAD-SF-IB"/>
    <property type="match status" value="1"/>
</dbReference>
<keyword evidence="2" id="KW-0378">Hydrolase</keyword>
<dbReference type="PANTHER" id="PTHR43344">
    <property type="entry name" value="PHOSPHOSERINE PHOSPHATASE"/>
    <property type="match status" value="1"/>
</dbReference>
<dbReference type="PANTHER" id="PTHR43344:SF13">
    <property type="entry name" value="PHOSPHATASE RV3661-RELATED"/>
    <property type="match status" value="1"/>
</dbReference>
<dbReference type="OrthoDB" id="3615082at2"/>
<organism evidence="4 5">
    <name type="scientific">Salinisphaera hydrothermalis (strain C41B8)</name>
    <dbReference type="NCBI Taxonomy" id="1304275"/>
    <lineage>
        <taxon>Bacteria</taxon>
        <taxon>Pseudomonadati</taxon>
        <taxon>Pseudomonadota</taxon>
        <taxon>Gammaproteobacteria</taxon>
        <taxon>Salinisphaerales</taxon>
        <taxon>Salinisphaeraceae</taxon>
        <taxon>Salinisphaera</taxon>
    </lineage>
</organism>
<dbReference type="GO" id="GO:0016787">
    <property type="term" value="F:hydrolase activity"/>
    <property type="evidence" value="ECO:0007669"/>
    <property type="project" value="UniProtKB-KW"/>
</dbReference>
<evidence type="ECO:0000313" key="4">
    <source>
        <dbReference type="EMBL" id="KEZ76533.1"/>
    </source>
</evidence>
<keyword evidence="3" id="KW-0460">Magnesium</keyword>
<evidence type="ECO:0000256" key="2">
    <source>
        <dbReference type="ARBA" id="ARBA00022801"/>
    </source>
</evidence>
<protein>
    <submittedName>
        <fullName evidence="4">Haloacid dehalogenase</fullName>
    </submittedName>
</protein>
<dbReference type="STRING" id="1304275.C41B8_14440"/>
<dbReference type="Proteomes" id="UP000028302">
    <property type="component" value="Unassembled WGS sequence"/>
</dbReference>
<dbReference type="eggNOG" id="COG0560">
    <property type="taxonomic scope" value="Bacteria"/>
</dbReference>
<accession>A0A084IIJ9</accession>
<keyword evidence="5" id="KW-1185">Reference proteome</keyword>
<dbReference type="AlphaFoldDB" id="A0A084IIJ9"/>
<dbReference type="SUPFAM" id="SSF56784">
    <property type="entry name" value="HAD-like"/>
    <property type="match status" value="1"/>
</dbReference>
<dbReference type="Gene3D" id="1.20.1440.100">
    <property type="entry name" value="SG protein - dephosphorylation function"/>
    <property type="match status" value="1"/>
</dbReference>
<dbReference type="Gene3D" id="3.40.50.1000">
    <property type="entry name" value="HAD superfamily/HAD-like"/>
    <property type="match status" value="1"/>
</dbReference>
<evidence type="ECO:0000313" key="5">
    <source>
        <dbReference type="Proteomes" id="UP000028302"/>
    </source>
</evidence>